<gene>
    <name evidence="2" type="primary">orf49</name>
</gene>
<dbReference type="EMBL" id="KM217577">
    <property type="protein sequence ID" value="AIU37257.1"/>
    <property type="molecule type" value="Genomic_DNA"/>
</dbReference>
<feature type="compositionally biased region" description="Low complexity" evidence="1">
    <location>
        <begin position="117"/>
        <end position="129"/>
    </location>
</feature>
<name>A0A097P281_GVCP</name>
<organismHost>
    <name type="scientific">Cydia pomonella</name>
    <name type="common">Codling moth</name>
    <dbReference type="NCBI Taxonomy" id="82600"/>
</organismHost>
<feature type="region of interest" description="Disordered" evidence="1">
    <location>
        <begin position="112"/>
        <end position="135"/>
    </location>
</feature>
<proteinExistence type="predicted"/>
<accession>A0A097P281</accession>
<protein>
    <submittedName>
        <fullName evidence="2">ORF49</fullName>
    </submittedName>
</protein>
<sequence length="135" mass="15871">MRFSLSEQLCFSMTQFATDLFILIDKSSGMEKKVDLLLRLFEVWSTGVRKDHAHDKTVRLLMDHIDDYVVDYLEVKRKKYIQIERLNKMLEGKNETRLTVATIKFDLKPPDDKSTIHNHTTSHNYTTSHDQSHSN</sequence>
<evidence type="ECO:0000256" key="1">
    <source>
        <dbReference type="SAM" id="MobiDB-lite"/>
    </source>
</evidence>
<reference evidence="2" key="1">
    <citation type="journal article" date="2014" name="Proc. Natl. Acad. Sci. U.S.A.">
        <title>Baculovirus resistance in codling moth is virus isolate-dependent and the consequence of a mutation in viral gene pe38.</title>
        <authorList>
            <person name="Gebhardt M.M."/>
            <person name="Eberle K.E."/>
            <person name="Radtke P."/>
            <person name="Jehle J.A."/>
        </authorList>
    </citation>
    <scope>NUCLEOTIDE SEQUENCE</scope>
    <source>
        <strain evidence="2">CpGV-E2</strain>
    </source>
</reference>
<evidence type="ECO:0000313" key="2">
    <source>
        <dbReference type="EMBL" id="AIU37257.1"/>
    </source>
</evidence>
<organism evidence="2">
    <name type="scientific">Cydia pomonella granulosis virus</name>
    <name type="common">CpGV</name>
    <name type="synonym">Cydia pomonella granulovirus</name>
    <dbReference type="NCBI Taxonomy" id="28289"/>
    <lineage>
        <taxon>Viruses</taxon>
        <taxon>Viruses incertae sedis</taxon>
        <taxon>Naldaviricetes</taxon>
        <taxon>Lefavirales</taxon>
        <taxon>Baculoviridae</taxon>
        <taxon>Betabaculovirus</taxon>
        <taxon>Betabaculovirus cypomonellae</taxon>
    </lineage>
</organism>